<keyword evidence="2" id="KW-0812">Transmembrane</keyword>
<sequence length="513" mass="56860">MNRLLDYLVNLFDWICSVSVMAVVLVILIILFQRMLRHRLKPRWQYLMWLLVIVRLALPWGPESELSIYNWIGYPVSVSSDSPMNAEEAASRTDASEPPSSPVYRQIGVMIWLMGVGLFGMHTVQVNRRFARRMRQGTIPVTDERVLEIFRQCKQRMSVHQAIALVESRHVGSPTLYGFVRPQLIMPQQITDTLTDDQLRHVFLHELAHSKRNDIRVNGIMHALLILHWFNPVLWYAYRRMREDQEIASDALALSFLAPDERQNYGHTLIQLLESLSQPVRVVGNVHLTGNKTQLQRRIIMIKNFKSNSYRWSFLGIATVVFISGCTLTNPKVNSGAAQTVNSPVSITEKTPTESGSDVQKSQTADDTTKQQTSAEQPSTTPESTSKQQEASEPKQVFFDDASKASSPSGGVPSSSNDKPQPVPPSELRAAGADNSSSQPSAVKPAPRESSAKPQPAPAVRVQVGEQSDASRKPAAVSPAPAASNDTSNRQPSAVPSTEGAEPRLVPSAQAEQ</sequence>
<evidence type="ECO:0000256" key="2">
    <source>
        <dbReference type="SAM" id="Phobius"/>
    </source>
</evidence>
<feature type="region of interest" description="Disordered" evidence="1">
    <location>
        <begin position="334"/>
        <end position="513"/>
    </location>
</feature>
<feature type="compositionally biased region" description="Polar residues" evidence="1">
    <location>
        <begin position="485"/>
        <end position="496"/>
    </location>
</feature>
<accession>A0ABW3V0P4</accession>
<proteinExistence type="predicted"/>
<protein>
    <submittedName>
        <fullName evidence="4">M56 family metallopeptidase</fullName>
    </submittedName>
</protein>
<evidence type="ECO:0000313" key="4">
    <source>
        <dbReference type="EMBL" id="MFD1225424.1"/>
    </source>
</evidence>
<dbReference type="PANTHER" id="PTHR34978:SF3">
    <property type="entry name" value="SLR0241 PROTEIN"/>
    <property type="match status" value="1"/>
</dbReference>
<feature type="domain" description="Peptidase M56" evidence="3">
    <location>
        <begin position="16"/>
        <end position="302"/>
    </location>
</feature>
<evidence type="ECO:0000313" key="5">
    <source>
        <dbReference type="Proteomes" id="UP001597180"/>
    </source>
</evidence>
<evidence type="ECO:0000256" key="1">
    <source>
        <dbReference type="SAM" id="MobiDB-lite"/>
    </source>
</evidence>
<dbReference type="InterPro" id="IPR008756">
    <property type="entry name" value="Peptidase_M56"/>
</dbReference>
<dbReference type="Proteomes" id="UP001597180">
    <property type="component" value="Unassembled WGS sequence"/>
</dbReference>
<feature type="transmembrane region" description="Helical" evidence="2">
    <location>
        <begin position="12"/>
        <end position="32"/>
    </location>
</feature>
<comment type="caution">
    <text evidence="4">The sequence shown here is derived from an EMBL/GenBank/DDBJ whole genome shotgun (WGS) entry which is preliminary data.</text>
</comment>
<gene>
    <name evidence="4" type="ORF">ACFQ4B_35630</name>
</gene>
<dbReference type="CDD" id="cd07341">
    <property type="entry name" value="M56_BlaR1_MecR1_like"/>
    <property type="match status" value="1"/>
</dbReference>
<evidence type="ECO:0000259" key="3">
    <source>
        <dbReference type="Pfam" id="PF05569"/>
    </source>
</evidence>
<feature type="transmembrane region" description="Helical" evidence="2">
    <location>
        <begin position="103"/>
        <end position="124"/>
    </location>
</feature>
<feature type="compositionally biased region" description="Polar residues" evidence="1">
    <location>
        <begin position="334"/>
        <end position="391"/>
    </location>
</feature>
<name>A0ABW3V0P4_9BACL</name>
<organism evidence="4 5">
    <name type="scientific">Paenibacillus vulneris</name>
    <dbReference type="NCBI Taxonomy" id="1133364"/>
    <lineage>
        <taxon>Bacteria</taxon>
        <taxon>Bacillati</taxon>
        <taxon>Bacillota</taxon>
        <taxon>Bacilli</taxon>
        <taxon>Bacillales</taxon>
        <taxon>Paenibacillaceae</taxon>
        <taxon>Paenibacillus</taxon>
    </lineage>
</organism>
<dbReference type="PANTHER" id="PTHR34978">
    <property type="entry name" value="POSSIBLE SENSOR-TRANSDUCER PROTEIN BLAR"/>
    <property type="match status" value="1"/>
</dbReference>
<feature type="transmembrane region" description="Helical" evidence="2">
    <location>
        <begin position="44"/>
        <end position="61"/>
    </location>
</feature>
<feature type="compositionally biased region" description="Low complexity" evidence="1">
    <location>
        <begin position="404"/>
        <end position="416"/>
    </location>
</feature>
<reference evidence="5" key="1">
    <citation type="journal article" date="2019" name="Int. J. Syst. Evol. Microbiol.">
        <title>The Global Catalogue of Microorganisms (GCM) 10K type strain sequencing project: providing services to taxonomists for standard genome sequencing and annotation.</title>
        <authorList>
            <consortium name="The Broad Institute Genomics Platform"/>
            <consortium name="The Broad Institute Genome Sequencing Center for Infectious Disease"/>
            <person name="Wu L."/>
            <person name="Ma J."/>
        </authorList>
    </citation>
    <scope>NUCLEOTIDE SEQUENCE [LARGE SCALE GENOMIC DNA]</scope>
    <source>
        <strain evidence="5">CCUG 53270</strain>
    </source>
</reference>
<keyword evidence="5" id="KW-1185">Reference proteome</keyword>
<feature type="compositionally biased region" description="Low complexity" evidence="1">
    <location>
        <begin position="473"/>
        <end position="484"/>
    </location>
</feature>
<keyword evidence="2" id="KW-1133">Transmembrane helix</keyword>
<dbReference type="Pfam" id="PF05569">
    <property type="entry name" value="Peptidase_M56"/>
    <property type="match status" value="1"/>
</dbReference>
<feature type="transmembrane region" description="Helical" evidence="2">
    <location>
        <begin position="219"/>
        <end position="238"/>
    </location>
</feature>
<keyword evidence="2" id="KW-0472">Membrane</keyword>
<dbReference type="RefSeq" id="WP_345587723.1">
    <property type="nucleotide sequence ID" value="NZ_BAABJG010000013.1"/>
</dbReference>
<dbReference type="EMBL" id="JBHTLU010000059">
    <property type="protein sequence ID" value="MFD1225424.1"/>
    <property type="molecule type" value="Genomic_DNA"/>
</dbReference>
<dbReference type="InterPro" id="IPR052173">
    <property type="entry name" value="Beta-lactam_resp_regulator"/>
</dbReference>